<feature type="domain" description="Response regulatory" evidence="9">
    <location>
        <begin position="9"/>
        <end position="128"/>
    </location>
</feature>
<dbReference type="RefSeq" id="WP_162414911.1">
    <property type="nucleotide sequence ID" value="NZ_JAHQXE010000001.1"/>
</dbReference>
<dbReference type="AlphaFoldDB" id="A0AA41G0T8"/>
<keyword evidence="3" id="KW-0808">Transferase</keyword>
<evidence type="ECO:0000256" key="7">
    <source>
        <dbReference type="PROSITE-ProRule" id="PRU00169"/>
    </source>
</evidence>
<dbReference type="InterPro" id="IPR004358">
    <property type="entry name" value="Sig_transdc_His_kin-like_C"/>
</dbReference>
<dbReference type="SUPFAM" id="SSF52172">
    <property type="entry name" value="CheY-like"/>
    <property type="match status" value="1"/>
</dbReference>
<evidence type="ECO:0000259" key="9">
    <source>
        <dbReference type="PROSITE" id="PS50110"/>
    </source>
</evidence>
<protein>
    <recommendedName>
        <fullName evidence="2">histidine kinase</fullName>
        <ecNumber evidence="2">2.7.13.3</ecNumber>
    </recommendedName>
</protein>
<dbReference type="PROSITE" id="PS50110">
    <property type="entry name" value="RESPONSE_REGULATORY"/>
    <property type="match status" value="1"/>
</dbReference>
<comment type="caution">
    <text evidence="10">The sequence shown here is derived from an EMBL/GenBank/DDBJ whole genome shotgun (WGS) entry which is preliminary data.</text>
</comment>
<accession>A0AA41G0T8</accession>
<dbReference type="PANTHER" id="PTHR44936:SF10">
    <property type="entry name" value="SENSOR PROTEIN RSTB"/>
    <property type="match status" value="1"/>
</dbReference>
<name>A0AA41G0T8_9EURY</name>
<gene>
    <name evidence="10" type="ORF">KTS37_05775</name>
</gene>
<evidence type="ECO:0000256" key="4">
    <source>
        <dbReference type="ARBA" id="ARBA00022741"/>
    </source>
</evidence>
<organism evidence="10 11">
    <name type="scientific">Haloarcula salina</name>
    <dbReference type="NCBI Taxonomy" id="1429914"/>
    <lineage>
        <taxon>Archaea</taxon>
        <taxon>Methanobacteriati</taxon>
        <taxon>Methanobacteriota</taxon>
        <taxon>Stenosarchaea group</taxon>
        <taxon>Halobacteria</taxon>
        <taxon>Halobacteriales</taxon>
        <taxon>Haloarculaceae</taxon>
        <taxon>Haloarcula</taxon>
    </lineage>
</organism>
<dbReference type="InterPro" id="IPR011006">
    <property type="entry name" value="CheY-like_superfamily"/>
</dbReference>
<dbReference type="GO" id="GO:0004673">
    <property type="term" value="F:protein histidine kinase activity"/>
    <property type="evidence" value="ECO:0007669"/>
    <property type="project" value="UniProtKB-EC"/>
</dbReference>
<dbReference type="PRINTS" id="PR00344">
    <property type="entry name" value="BCTRLSENSOR"/>
</dbReference>
<keyword evidence="11" id="KW-1185">Reference proteome</keyword>
<evidence type="ECO:0000256" key="5">
    <source>
        <dbReference type="ARBA" id="ARBA00022777"/>
    </source>
</evidence>
<dbReference type="Gene3D" id="3.40.50.2300">
    <property type="match status" value="1"/>
</dbReference>
<keyword evidence="4" id="KW-0547">Nucleotide-binding</keyword>
<dbReference type="Gene3D" id="3.30.565.10">
    <property type="entry name" value="Histidine kinase-like ATPase, C-terminal domain"/>
    <property type="match status" value="1"/>
</dbReference>
<dbReference type="SMART" id="SM00387">
    <property type="entry name" value="HATPase_c"/>
    <property type="match status" value="1"/>
</dbReference>
<dbReference type="SUPFAM" id="SSF55874">
    <property type="entry name" value="ATPase domain of HSP90 chaperone/DNA topoisomerase II/histidine kinase"/>
    <property type="match status" value="1"/>
</dbReference>
<evidence type="ECO:0000313" key="11">
    <source>
        <dbReference type="Proteomes" id="UP001166304"/>
    </source>
</evidence>
<keyword evidence="6" id="KW-0067">ATP-binding</keyword>
<evidence type="ECO:0000256" key="3">
    <source>
        <dbReference type="ARBA" id="ARBA00022679"/>
    </source>
</evidence>
<dbReference type="Proteomes" id="UP001166304">
    <property type="component" value="Unassembled WGS sequence"/>
</dbReference>
<dbReference type="GO" id="GO:0000160">
    <property type="term" value="P:phosphorelay signal transduction system"/>
    <property type="evidence" value="ECO:0007669"/>
    <property type="project" value="InterPro"/>
</dbReference>
<dbReference type="InterPro" id="IPR001789">
    <property type="entry name" value="Sig_transdc_resp-reg_receiver"/>
</dbReference>
<dbReference type="Pfam" id="PF00072">
    <property type="entry name" value="Response_reg"/>
    <property type="match status" value="1"/>
</dbReference>
<evidence type="ECO:0000256" key="2">
    <source>
        <dbReference type="ARBA" id="ARBA00012438"/>
    </source>
</evidence>
<dbReference type="InterPro" id="IPR003594">
    <property type="entry name" value="HATPase_dom"/>
</dbReference>
<dbReference type="InterPro" id="IPR005467">
    <property type="entry name" value="His_kinase_dom"/>
</dbReference>
<feature type="modified residue" description="4-aspartylphosphate" evidence="7">
    <location>
        <position position="63"/>
    </location>
</feature>
<dbReference type="SMART" id="SM00448">
    <property type="entry name" value="REC"/>
    <property type="match status" value="1"/>
</dbReference>
<comment type="catalytic activity">
    <reaction evidence="1">
        <text>ATP + protein L-histidine = ADP + protein N-phospho-L-histidine.</text>
        <dbReference type="EC" id="2.7.13.3"/>
    </reaction>
</comment>
<dbReference type="EMBL" id="JAHQXE010000001">
    <property type="protein sequence ID" value="MBV0901293.1"/>
    <property type="molecule type" value="Genomic_DNA"/>
</dbReference>
<sequence length="356" mass="38377">MSETSTRLDVLLVEDNPGDAKLVEHYLDLPAVSQFVDDLTLDHVESLDEAAGEAASHDVVLLDLGLPGSTGLETLDRATDLLAETPIIVLTGMSDQETALEAVRRGAQDYLPKGDLDGDRLVRALRYTVVRSRQQDRLRRQADRMEFFNSILRHDMLNGMNVIRARGEMLEAELGGQQGEFAATIVDWSDDIIALTGKVRSVLDTVSEQGITDVSRVELAPAIEAAADRARSMSDGCRVTVEPVDVVVQADELLEDVFSNLFINAVEHGGDDVTVSVTTTLDESSVTVRVADDGPGVSPAERRTVFRRGKKGTESTGTGFGLYFVDAMVDSYGGSIHVEDSDLGGAAFVVDLPLGV</sequence>
<keyword evidence="5" id="KW-0418">Kinase</keyword>
<dbReference type="InterPro" id="IPR036890">
    <property type="entry name" value="HATPase_C_sf"/>
</dbReference>
<evidence type="ECO:0000313" key="10">
    <source>
        <dbReference type="EMBL" id="MBV0901293.1"/>
    </source>
</evidence>
<dbReference type="PROSITE" id="PS50109">
    <property type="entry name" value="HIS_KIN"/>
    <property type="match status" value="1"/>
</dbReference>
<keyword evidence="7" id="KW-0597">Phosphoprotein</keyword>
<dbReference type="GO" id="GO:0005524">
    <property type="term" value="F:ATP binding"/>
    <property type="evidence" value="ECO:0007669"/>
    <property type="project" value="UniProtKB-KW"/>
</dbReference>
<dbReference type="InterPro" id="IPR050980">
    <property type="entry name" value="2C_sensor_his_kinase"/>
</dbReference>
<evidence type="ECO:0000259" key="8">
    <source>
        <dbReference type="PROSITE" id="PS50109"/>
    </source>
</evidence>
<dbReference type="EC" id="2.7.13.3" evidence="2"/>
<proteinExistence type="predicted"/>
<evidence type="ECO:0000256" key="6">
    <source>
        <dbReference type="ARBA" id="ARBA00022840"/>
    </source>
</evidence>
<evidence type="ECO:0000256" key="1">
    <source>
        <dbReference type="ARBA" id="ARBA00000085"/>
    </source>
</evidence>
<feature type="domain" description="Histidine kinase" evidence="8">
    <location>
        <begin position="151"/>
        <end position="356"/>
    </location>
</feature>
<reference evidence="10" key="1">
    <citation type="submission" date="2021-06" db="EMBL/GenBank/DDBJ databases">
        <title>New haloarchaea isolates fom saline soil.</title>
        <authorList>
            <person name="Duran-Viseras A."/>
            <person name="Sanchez-Porro C.S."/>
            <person name="Ventosa A."/>
        </authorList>
    </citation>
    <scope>NUCLEOTIDE SEQUENCE</scope>
    <source>
        <strain evidence="10">JCM 18369</strain>
    </source>
</reference>
<dbReference type="Pfam" id="PF02518">
    <property type="entry name" value="HATPase_c"/>
    <property type="match status" value="1"/>
</dbReference>
<dbReference type="PANTHER" id="PTHR44936">
    <property type="entry name" value="SENSOR PROTEIN CREC"/>
    <property type="match status" value="1"/>
</dbReference>